<evidence type="ECO:0000313" key="1">
    <source>
        <dbReference type="EMBL" id="KAJ1677061.1"/>
    </source>
</evidence>
<protein>
    <submittedName>
        <fullName evidence="1">Uncharacterized protein</fullName>
    </submittedName>
</protein>
<reference evidence="1" key="1">
    <citation type="submission" date="2022-06" db="EMBL/GenBank/DDBJ databases">
        <title>Phylogenomic reconstructions and comparative analyses of Kickxellomycotina fungi.</title>
        <authorList>
            <person name="Reynolds N.K."/>
            <person name="Stajich J.E."/>
            <person name="Barry K."/>
            <person name="Grigoriev I.V."/>
            <person name="Crous P."/>
            <person name="Smith M.E."/>
        </authorList>
    </citation>
    <scope>NUCLEOTIDE SEQUENCE</scope>
    <source>
        <strain evidence="1">RSA 2271</strain>
    </source>
</reference>
<proteinExistence type="predicted"/>
<comment type="caution">
    <text evidence="1">The sequence shown here is derived from an EMBL/GenBank/DDBJ whole genome shotgun (WGS) entry which is preliminary data.</text>
</comment>
<sequence>MSFAIGLSAAVLGNIVIGAGQCLQKYALYKIEREYEARLTAPQPYHARTIASGGYSLQTMGGSSDGERVHGTVTRRPNAHAADTGSDIAAIIEDSGLRSPYSAVTPPSITLAVEGPRPRYKSPLWLLGIGMNYTGEAFGNSMALSYLSAAVVAPLSIIAVLVNLLLAASFLGEHITPKQRYGCLWVVAGVLTILAAAPRSSAPTDRAAFVQLVESSGVVSVFAVLYAALGVLILT</sequence>
<accession>A0ACC1HL60</accession>
<dbReference type="Proteomes" id="UP001145114">
    <property type="component" value="Unassembled WGS sequence"/>
</dbReference>
<keyword evidence="2" id="KW-1185">Reference proteome</keyword>
<name>A0ACC1HL60_9FUNG</name>
<organism evidence="1 2">
    <name type="scientific">Spiromyces aspiralis</name>
    <dbReference type="NCBI Taxonomy" id="68401"/>
    <lineage>
        <taxon>Eukaryota</taxon>
        <taxon>Fungi</taxon>
        <taxon>Fungi incertae sedis</taxon>
        <taxon>Zoopagomycota</taxon>
        <taxon>Kickxellomycotina</taxon>
        <taxon>Kickxellomycetes</taxon>
        <taxon>Kickxellales</taxon>
        <taxon>Kickxellaceae</taxon>
        <taxon>Spiromyces</taxon>
    </lineage>
</organism>
<dbReference type="EMBL" id="JAMZIH010003052">
    <property type="protein sequence ID" value="KAJ1677061.1"/>
    <property type="molecule type" value="Genomic_DNA"/>
</dbReference>
<gene>
    <name evidence="1" type="ORF">EV182_006959</name>
</gene>
<feature type="non-terminal residue" evidence="1">
    <location>
        <position position="235"/>
    </location>
</feature>
<evidence type="ECO:0000313" key="2">
    <source>
        <dbReference type="Proteomes" id="UP001145114"/>
    </source>
</evidence>